<dbReference type="RefSeq" id="XP_001712648.1">
    <property type="nucleotide sequence ID" value="XM_001712596.1"/>
</dbReference>
<proteinExistence type="predicted"/>
<organism evidence="2 3">
    <name type="scientific">Hemiselmis andersenii</name>
    <name type="common">Cryptophyte alga</name>
    <dbReference type="NCBI Taxonomy" id="464988"/>
    <lineage>
        <taxon>Eukaryota</taxon>
        <taxon>Cryptophyceae</taxon>
        <taxon>Cryptomonadales</taxon>
        <taxon>Hemiselmidaceae</taxon>
        <taxon>Hemiselmis</taxon>
    </lineage>
</organism>
<feature type="transmembrane region" description="Helical" evidence="1">
    <location>
        <begin position="20"/>
        <end position="37"/>
    </location>
</feature>
<evidence type="ECO:0000256" key="1">
    <source>
        <dbReference type="SAM" id="Phobius"/>
    </source>
</evidence>
<protein>
    <submittedName>
        <fullName evidence="2">Uncharacterized protein</fullName>
    </submittedName>
</protein>
<evidence type="ECO:0000313" key="2">
    <source>
        <dbReference type="EMBL" id="ABW98323.1"/>
    </source>
</evidence>
<feature type="transmembrane region" description="Helical" evidence="1">
    <location>
        <begin position="178"/>
        <end position="197"/>
    </location>
</feature>
<dbReference type="GeneID" id="5739485"/>
<evidence type="ECO:0000313" key="3">
    <source>
        <dbReference type="Proteomes" id="UP000243127"/>
    </source>
</evidence>
<feature type="transmembrane region" description="Helical" evidence="1">
    <location>
        <begin position="49"/>
        <end position="67"/>
    </location>
</feature>
<keyword evidence="1" id="KW-0472">Membrane</keyword>
<name>A9BLE0_HEMAN</name>
<reference evidence="2 3" key="1">
    <citation type="journal article" date="2007" name="Proc. Natl. Acad. Sci. U.S.A.">
        <title>Nucleomorph genome of Hemiselmis andersenii reveals complete intron loss and compaction as a driver of protein structure and function.</title>
        <authorList>
            <person name="Lane C.E."/>
            <person name="van den Heuvel K."/>
            <person name="Kozera C."/>
            <person name="Curtis B.A."/>
            <person name="Parsons B.J."/>
            <person name="Bowman S."/>
            <person name="Archibald J.M."/>
        </authorList>
    </citation>
    <scope>NUCLEOTIDE SEQUENCE [LARGE SCALE GENOMIC DNA]</scope>
    <source>
        <strain evidence="2 3">CCMP644</strain>
    </source>
</reference>
<accession>A9BLE0</accession>
<sequence length="279" mass="34921">MQYFGIKKCRFLENFHLIELHFLFWIFFLKFSIFNSWNLGNLKAKDHKYFLITNYGWYSVQILKFFEKIIIFEKKREKFFLKIIKIFFFFKSNSVFFLFWNFEFFQEINKYWYHLSKITLKNKNSFYSIFHDLFTKWFSVYIKNNPLIDLKFFNEHSFLIGKLLKNVKTSGNLYDWKFFFFNFYFIVIKTFFFFSYGKYLEKTSQEKLKTLTDSFLLKYLTNFFNKFKTFFSVKQLDCLKKLKKKKIWLLHKKKFFIKKSTVIRKKKIQFEKEKLIFIK</sequence>
<keyword evidence="2" id="KW-0542">Nucleomorph</keyword>
<keyword evidence="1" id="KW-1133">Transmembrane helix</keyword>
<gene>
    <name evidence="2" type="ORF">HAN_3g524</name>
</gene>
<geneLocation type="nucleomorph" evidence="2"/>
<feature type="transmembrane region" description="Helical" evidence="1">
    <location>
        <begin position="79"/>
        <end position="102"/>
    </location>
</feature>
<dbReference type="EMBL" id="CP000883">
    <property type="protein sequence ID" value="ABW98323.1"/>
    <property type="molecule type" value="Genomic_DNA"/>
</dbReference>
<dbReference type="AlphaFoldDB" id="A9BLE0"/>
<keyword evidence="1" id="KW-0812">Transmembrane</keyword>
<dbReference type="Proteomes" id="UP000243127">
    <property type="component" value="Nucleomorph 3"/>
</dbReference>